<geneLocation type="plasmid" evidence="5"/>
<dbReference type="Pfam" id="PF00724">
    <property type="entry name" value="Oxidored_FMN"/>
    <property type="match status" value="1"/>
</dbReference>
<dbReference type="SUPFAM" id="SSF51395">
    <property type="entry name" value="FMN-linked oxidoreductases"/>
    <property type="match status" value="1"/>
</dbReference>
<dbReference type="AlphaFoldDB" id="A0A0P0RP47"/>
<dbReference type="KEGG" id="bcai:K788_0004314"/>
<sequence>MSDATSPILSSYNRNGIALRNRIAVAPMTRITATEYGHPTQTMFDYYQRFAKGGFGLVTTEGIYTDKAFSQGYRFQPGLADDEQAKAWSTFNREMHEHGTPVFAQLMHAGALSQGNVYRSHTVGPSAVRPKGEQMKFYFGQGLYAEPKQMTDAEIDEAIQGFVDAARRAVNIAGFKGVEIHGANGYLLDQFLTAGTNRRTDRWGGDTKARVQLLVDVVEAVRLSIGNAVPVGIRISQGKVNDFGSRWSGGEADAEVIFGTLADAGIDFLHVTEFEAWQPAFEGTHDSLVTLARRYAPAVTVIANGGLHTAERINNALASGANLVTVGRGALANPDLPKLLANRREPRTFDSSILQPIASIKPEELAMQIAAST</sequence>
<feature type="domain" description="NADH:flavin oxidoreductase/NADH oxidase N-terminal" evidence="3">
    <location>
        <begin position="18"/>
        <end position="344"/>
    </location>
</feature>
<dbReference type="Proteomes" id="UP000019146">
    <property type="component" value="Plasmid unnamed"/>
</dbReference>
<dbReference type="GO" id="GO:0016491">
    <property type="term" value="F:oxidoreductase activity"/>
    <property type="evidence" value="ECO:0007669"/>
    <property type="project" value="UniProtKB-KW"/>
</dbReference>
<dbReference type="InterPro" id="IPR001155">
    <property type="entry name" value="OxRdtase_FMN_N"/>
</dbReference>
<dbReference type="RefSeq" id="WP_035993704.1">
    <property type="nucleotide sequence ID" value="NZ_CP012748.1"/>
</dbReference>
<proteinExistence type="predicted"/>
<dbReference type="EMBL" id="CP012748">
    <property type="protein sequence ID" value="ALL70714.1"/>
    <property type="molecule type" value="Genomic_DNA"/>
</dbReference>
<evidence type="ECO:0000313" key="4">
    <source>
        <dbReference type="EMBL" id="ALL70714.1"/>
    </source>
</evidence>
<accession>A0A0P0RP47</accession>
<dbReference type="PANTHER" id="PTHR43656">
    <property type="entry name" value="BINDING OXIDOREDUCTASE, PUTATIVE (AFU_ORTHOLOGUE AFUA_2G08260)-RELATED"/>
    <property type="match status" value="1"/>
</dbReference>
<evidence type="ECO:0000256" key="1">
    <source>
        <dbReference type="ARBA" id="ARBA00022630"/>
    </source>
</evidence>
<dbReference type="GO" id="GO:0010181">
    <property type="term" value="F:FMN binding"/>
    <property type="evidence" value="ECO:0007669"/>
    <property type="project" value="InterPro"/>
</dbReference>
<dbReference type="CDD" id="cd02803">
    <property type="entry name" value="OYE_like_FMN_family"/>
    <property type="match status" value="1"/>
</dbReference>
<keyword evidence="4" id="KW-0614">Plasmid</keyword>
<organism evidence="4 5">
    <name type="scientific">Paraburkholderia caribensis MBA4</name>
    <dbReference type="NCBI Taxonomy" id="1323664"/>
    <lineage>
        <taxon>Bacteria</taxon>
        <taxon>Pseudomonadati</taxon>
        <taxon>Pseudomonadota</taxon>
        <taxon>Betaproteobacteria</taxon>
        <taxon>Burkholderiales</taxon>
        <taxon>Burkholderiaceae</taxon>
        <taxon>Paraburkholderia</taxon>
    </lineage>
</organism>
<keyword evidence="1" id="KW-0285">Flavoprotein</keyword>
<evidence type="ECO:0000313" key="5">
    <source>
        <dbReference type="Proteomes" id="UP000019146"/>
    </source>
</evidence>
<dbReference type="GeneID" id="69974155"/>
<keyword evidence="2" id="KW-0560">Oxidoreductase</keyword>
<dbReference type="Gene3D" id="3.20.20.70">
    <property type="entry name" value="Aldolase class I"/>
    <property type="match status" value="1"/>
</dbReference>
<gene>
    <name evidence="4" type="ORF">K788_0004314</name>
</gene>
<protein>
    <submittedName>
        <fullName evidence="4">2,4-dienoyl-CoA reductase [NADPH]</fullName>
    </submittedName>
</protein>
<name>A0A0P0RP47_9BURK</name>
<dbReference type="InterPro" id="IPR013785">
    <property type="entry name" value="Aldolase_TIM"/>
</dbReference>
<evidence type="ECO:0000256" key="2">
    <source>
        <dbReference type="ARBA" id="ARBA00023002"/>
    </source>
</evidence>
<reference evidence="4 5" key="1">
    <citation type="journal article" date="2014" name="Genome Announc.">
        <title>Draft Genome Sequence of the Haloacid-Degrading Burkholderia caribensis Strain MBA4.</title>
        <authorList>
            <person name="Pan Y."/>
            <person name="Kong K.F."/>
            <person name="Tsang J.S."/>
        </authorList>
    </citation>
    <scope>NUCLEOTIDE SEQUENCE [LARGE SCALE GENOMIC DNA]</scope>
    <source>
        <strain evidence="4 5">MBA4</strain>
        <plasmid evidence="5">Plasmid</plasmid>
    </source>
</reference>
<dbReference type="PANTHER" id="PTHR43656:SF2">
    <property type="entry name" value="BINDING OXIDOREDUCTASE, PUTATIVE (AFU_ORTHOLOGUE AFUA_2G08260)-RELATED"/>
    <property type="match status" value="1"/>
</dbReference>
<dbReference type="InterPro" id="IPR051799">
    <property type="entry name" value="NADH_flavin_oxidoreductase"/>
</dbReference>
<evidence type="ECO:0000259" key="3">
    <source>
        <dbReference type="Pfam" id="PF00724"/>
    </source>
</evidence>